<evidence type="ECO:0000313" key="3">
    <source>
        <dbReference type="EMBL" id="CAL1371098.1"/>
    </source>
</evidence>
<proteinExistence type="predicted"/>
<organism evidence="3 4">
    <name type="scientific">Linum trigynum</name>
    <dbReference type="NCBI Taxonomy" id="586398"/>
    <lineage>
        <taxon>Eukaryota</taxon>
        <taxon>Viridiplantae</taxon>
        <taxon>Streptophyta</taxon>
        <taxon>Embryophyta</taxon>
        <taxon>Tracheophyta</taxon>
        <taxon>Spermatophyta</taxon>
        <taxon>Magnoliopsida</taxon>
        <taxon>eudicotyledons</taxon>
        <taxon>Gunneridae</taxon>
        <taxon>Pentapetalae</taxon>
        <taxon>rosids</taxon>
        <taxon>fabids</taxon>
        <taxon>Malpighiales</taxon>
        <taxon>Linaceae</taxon>
        <taxon>Linum</taxon>
    </lineage>
</organism>
<reference evidence="3 4" key="1">
    <citation type="submission" date="2024-04" db="EMBL/GenBank/DDBJ databases">
        <authorList>
            <person name="Fracassetti M."/>
        </authorList>
    </citation>
    <scope>NUCLEOTIDE SEQUENCE [LARGE SCALE GENOMIC DNA]</scope>
</reference>
<feature type="signal peptide" evidence="2">
    <location>
        <begin position="1"/>
        <end position="24"/>
    </location>
</feature>
<keyword evidence="2" id="KW-0732">Signal</keyword>
<dbReference type="EMBL" id="OZ034815">
    <property type="protein sequence ID" value="CAL1371098.1"/>
    <property type="molecule type" value="Genomic_DNA"/>
</dbReference>
<dbReference type="Proteomes" id="UP001497516">
    <property type="component" value="Chromosome 2"/>
</dbReference>
<evidence type="ECO:0000256" key="2">
    <source>
        <dbReference type="SAM" id="SignalP"/>
    </source>
</evidence>
<feature type="region of interest" description="Disordered" evidence="1">
    <location>
        <begin position="28"/>
        <end position="49"/>
    </location>
</feature>
<name>A0AAV2DD18_9ROSI</name>
<sequence length="70" mass="8328">MDFFTKALIKLFLSSLLTFKFVLRTPETERKQKTKNDQSSLGDDDSGDQERQLRCLQLIRSYLELWRSKL</sequence>
<dbReference type="AlphaFoldDB" id="A0AAV2DD18"/>
<feature type="chain" id="PRO_5043729719" evidence="2">
    <location>
        <begin position="25"/>
        <end position="70"/>
    </location>
</feature>
<accession>A0AAV2DD18</accession>
<gene>
    <name evidence="3" type="ORF">LTRI10_LOCUS13180</name>
</gene>
<protein>
    <submittedName>
        <fullName evidence="3">Uncharacterized protein</fullName>
    </submittedName>
</protein>
<evidence type="ECO:0000313" key="4">
    <source>
        <dbReference type="Proteomes" id="UP001497516"/>
    </source>
</evidence>
<keyword evidence="4" id="KW-1185">Reference proteome</keyword>
<evidence type="ECO:0000256" key="1">
    <source>
        <dbReference type="SAM" id="MobiDB-lite"/>
    </source>
</evidence>